<proteinExistence type="predicted"/>
<dbReference type="RefSeq" id="WP_152097886.1">
    <property type="nucleotide sequence ID" value="NZ_AP021861.1"/>
</dbReference>
<name>A0A5K7XBU8_9BACT</name>
<organism evidence="1 2">
    <name type="scientific">Lacipirellula parvula</name>
    <dbReference type="NCBI Taxonomy" id="2650471"/>
    <lineage>
        <taxon>Bacteria</taxon>
        <taxon>Pseudomonadati</taxon>
        <taxon>Planctomycetota</taxon>
        <taxon>Planctomycetia</taxon>
        <taxon>Pirellulales</taxon>
        <taxon>Lacipirellulaceae</taxon>
        <taxon>Lacipirellula</taxon>
    </lineage>
</organism>
<reference evidence="2" key="1">
    <citation type="submission" date="2019-10" db="EMBL/GenBank/DDBJ databases">
        <title>Lacipirellula parvula gen. nov., sp. nov., representing a lineage of planctomycetes widespread in freshwater anoxic habitats, and description of the family Lacipirellulaceae.</title>
        <authorList>
            <person name="Dedysh S.N."/>
            <person name="Kulichevskaya I.S."/>
            <person name="Beletsky A.V."/>
            <person name="Rakitin A.L."/>
            <person name="Mardanov A.V."/>
            <person name="Ivanova A.A."/>
            <person name="Saltykova V.X."/>
            <person name="Rijpstra W.I.C."/>
            <person name="Sinninghe Damste J.S."/>
            <person name="Ravin N.V."/>
        </authorList>
    </citation>
    <scope>NUCLEOTIDE SEQUENCE [LARGE SCALE GENOMIC DNA]</scope>
    <source>
        <strain evidence="2">PX69</strain>
    </source>
</reference>
<accession>A0A5K7XBU8</accession>
<dbReference type="KEGG" id="lpav:PLANPX_1418"/>
<evidence type="ECO:0000313" key="2">
    <source>
        <dbReference type="Proteomes" id="UP000326837"/>
    </source>
</evidence>
<sequence length="486" mass="52147">MDKVRAFMKVAWTQRFWILSVVGVLAAVICWSMASGNLQRQFTANKTQIDGKFGEMTAITGKQIHGNEVVNAKEREEAKKIANSVKELWQSLFDAQREEVLKWPDVLGDDFVDYVKNAKFDSQIKPDFRDRYQNYIKNRFEGLVKIVDAKKMAVDGTAGFGAAPGREGAFPGGAAPGAEVELDAQGMPIEENYLVQWGDQGTLRQQLEFVDVPTARQIWVTQEDLWVYETLLRAIANTNKERGATRPDNTAISVIQSLQVGAPAALAMAQESTILLPVEAMATGGEMMSPEGTPMGREGEMGAGGAESLDAMLLANRYIDAEGKPIPDASSGAGVEFRRLPIRMMLSMDERYLPKILVECANAPLPVEVQRLRINAEKSGTDKDNQAFTVGAAASAGGMGGGMPMGRGMEGGMGRSMGMPMGRGMEGGMGGVTLTPVEIPNMVTVDIQGVVYIYNPPDAAVLTVPGDDAAASGSETLAAGDAGVVR</sequence>
<dbReference type="Proteomes" id="UP000326837">
    <property type="component" value="Chromosome"/>
</dbReference>
<keyword evidence="2" id="KW-1185">Reference proteome</keyword>
<evidence type="ECO:0000313" key="1">
    <source>
        <dbReference type="EMBL" id="BBO31806.1"/>
    </source>
</evidence>
<dbReference type="AlphaFoldDB" id="A0A5K7XBU8"/>
<dbReference type="EMBL" id="AP021861">
    <property type="protein sequence ID" value="BBO31806.1"/>
    <property type="molecule type" value="Genomic_DNA"/>
</dbReference>
<protein>
    <submittedName>
        <fullName evidence="1">Uncharacterized protein</fullName>
    </submittedName>
</protein>
<gene>
    <name evidence="1" type="ORF">PLANPX_1418</name>
</gene>